<dbReference type="GO" id="GO:0006357">
    <property type="term" value="P:regulation of transcription by RNA polymerase II"/>
    <property type="evidence" value="ECO:0007669"/>
    <property type="project" value="InterPro"/>
</dbReference>
<dbReference type="AlphaFoldDB" id="A0A3N4LZQ7"/>
<keyword evidence="4" id="KW-0804">Transcription</keyword>
<dbReference type="OrthoDB" id="203279at2759"/>
<dbReference type="GO" id="GO:0016592">
    <property type="term" value="C:mediator complex"/>
    <property type="evidence" value="ECO:0007669"/>
    <property type="project" value="InterPro"/>
</dbReference>
<dbReference type="Gene3D" id="6.10.280.160">
    <property type="entry name" value="Mediator of RNA polymerase II transcription subunit 22"/>
    <property type="match status" value="1"/>
</dbReference>
<keyword evidence="5" id="KW-0539">Nucleus</keyword>
<dbReference type="EMBL" id="ML121535">
    <property type="protein sequence ID" value="RPB26161.1"/>
    <property type="molecule type" value="Genomic_DNA"/>
</dbReference>
<organism evidence="6 7">
    <name type="scientific">Terfezia boudieri ATCC MYA-4762</name>
    <dbReference type="NCBI Taxonomy" id="1051890"/>
    <lineage>
        <taxon>Eukaryota</taxon>
        <taxon>Fungi</taxon>
        <taxon>Dikarya</taxon>
        <taxon>Ascomycota</taxon>
        <taxon>Pezizomycotina</taxon>
        <taxon>Pezizomycetes</taxon>
        <taxon>Pezizales</taxon>
        <taxon>Pezizaceae</taxon>
        <taxon>Terfezia</taxon>
    </lineage>
</organism>
<dbReference type="PANTHER" id="PTHR12434">
    <property type="entry name" value="MEDIATOR OF RNA POLYMERASE II TRANSCRIPTION SUBUNIT 22"/>
    <property type="match status" value="1"/>
</dbReference>
<evidence type="ECO:0000256" key="1">
    <source>
        <dbReference type="ARBA" id="ARBA00004123"/>
    </source>
</evidence>
<evidence type="ECO:0000313" key="6">
    <source>
        <dbReference type="EMBL" id="RPB26161.1"/>
    </source>
</evidence>
<reference evidence="6 7" key="1">
    <citation type="journal article" date="2018" name="Nat. Ecol. Evol.">
        <title>Pezizomycetes genomes reveal the molecular basis of ectomycorrhizal truffle lifestyle.</title>
        <authorList>
            <person name="Murat C."/>
            <person name="Payen T."/>
            <person name="Noel B."/>
            <person name="Kuo A."/>
            <person name="Morin E."/>
            <person name="Chen J."/>
            <person name="Kohler A."/>
            <person name="Krizsan K."/>
            <person name="Balestrini R."/>
            <person name="Da Silva C."/>
            <person name="Montanini B."/>
            <person name="Hainaut M."/>
            <person name="Levati E."/>
            <person name="Barry K.W."/>
            <person name="Belfiori B."/>
            <person name="Cichocki N."/>
            <person name="Clum A."/>
            <person name="Dockter R.B."/>
            <person name="Fauchery L."/>
            <person name="Guy J."/>
            <person name="Iotti M."/>
            <person name="Le Tacon F."/>
            <person name="Lindquist E.A."/>
            <person name="Lipzen A."/>
            <person name="Malagnac F."/>
            <person name="Mello A."/>
            <person name="Molinier V."/>
            <person name="Miyauchi S."/>
            <person name="Poulain J."/>
            <person name="Riccioni C."/>
            <person name="Rubini A."/>
            <person name="Sitrit Y."/>
            <person name="Splivallo R."/>
            <person name="Traeger S."/>
            <person name="Wang M."/>
            <person name="Zifcakova L."/>
            <person name="Wipf D."/>
            <person name="Zambonelli A."/>
            <person name="Paolocci F."/>
            <person name="Nowrousian M."/>
            <person name="Ottonello S."/>
            <person name="Baldrian P."/>
            <person name="Spatafora J.W."/>
            <person name="Henrissat B."/>
            <person name="Nagy L.G."/>
            <person name="Aury J.M."/>
            <person name="Wincker P."/>
            <person name="Grigoriev I.V."/>
            <person name="Bonfante P."/>
            <person name="Martin F.M."/>
        </authorList>
    </citation>
    <scope>NUCLEOTIDE SEQUENCE [LARGE SCALE GENOMIC DNA]</scope>
    <source>
        <strain evidence="6 7">ATCC MYA-4762</strain>
    </source>
</reference>
<gene>
    <name evidence="6" type="ORF">L211DRAFT_847325</name>
</gene>
<evidence type="ECO:0000256" key="5">
    <source>
        <dbReference type="ARBA" id="ARBA00023242"/>
    </source>
</evidence>
<comment type="similarity">
    <text evidence="2">Belongs to the Mediator complex subunit 22 family.</text>
</comment>
<evidence type="ECO:0000313" key="7">
    <source>
        <dbReference type="Proteomes" id="UP000267821"/>
    </source>
</evidence>
<comment type="subcellular location">
    <subcellularLocation>
        <location evidence="1">Nucleus</location>
    </subcellularLocation>
</comment>
<proteinExistence type="inferred from homology"/>
<dbReference type="InterPro" id="IPR009332">
    <property type="entry name" value="Med22"/>
</dbReference>
<keyword evidence="3" id="KW-0805">Transcription regulation</keyword>
<dbReference type="Proteomes" id="UP000267821">
    <property type="component" value="Unassembled WGS sequence"/>
</dbReference>
<evidence type="ECO:0000256" key="3">
    <source>
        <dbReference type="ARBA" id="ARBA00023015"/>
    </source>
</evidence>
<keyword evidence="7" id="KW-1185">Reference proteome</keyword>
<dbReference type="GO" id="GO:0003712">
    <property type="term" value="F:transcription coregulator activity"/>
    <property type="evidence" value="ECO:0007669"/>
    <property type="project" value="InterPro"/>
</dbReference>
<protein>
    <recommendedName>
        <fullName evidence="8">Mediator of RNA polymerase II transcription subunit 22</fullName>
    </recommendedName>
</protein>
<dbReference type="Pfam" id="PF06179">
    <property type="entry name" value="Med22"/>
    <property type="match status" value="1"/>
</dbReference>
<dbReference type="PANTHER" id="PTHR12434:SF6">
    <property type="entry name" value="MEDIATOR OF RNA POLYMERASE II TRANSCRIPTION SUBUNIT 22"/>
    <property type="match status" value="1"/>
</dbReference>
<evidence type="ECO:0000256" key="4">
    <source>
        <dbReference type="ARBA" id="ARBA00023163"/>
    </source>
</evidence>
<name>A0A3N4LZQ7_9PEZI</name>
<sequence length="113" mass="12528">MDQTVNQRTLLLIDRVSNDILTLNKRFENIITLAPIDGKDKNVTASEVFQIEVHATAMIRAAEDLLALTRSLKEAWLFGQLGTTVNAERPGTDANAKEVSQALLAWYKKSVST</sequence>
<evidence type="ECO:0000256" key="2">
    <source>
        <dbReference type="ARBA" id="ARBA00005942"/>
    </source>
</evidence>
<evidence type="ECO:0008006" key="8">
    <source>
        <dbReference type="Google" id="ProtNLM"/>
    </source>
</evidence>
<dbReference type="InParanoid" id="A0A3N4LZQ7"/>
<accession>A0A3N4LZQ7</accession>
<dbReference type="STRING" id="1051890.A0A3N4LZQ7"/>